<dbReference type="PANTHER" id="PTHR10334">
    <property type="entry name" value="CYSTEINE-RICH SECRETORY PROTEIN-RELATED"/>
    <property type="match status" value="1"/>
</dbReference>
<organism evidence="3 4">
    <name type="scientific">Amborella trichopoda</name>
    <dbReference type="NCBI Taxonomy" id="13333"/>
    <lineage>
        <taxon>Eukaryota</taxon>
        <taxon>Viridiplantae</taxon>
        <taxon>Streptophyta</taxon>
        <taxon>Embryophyta</taxon>
        <taxon>Tracheophyta</taxon>
        <taxon>Spermatophyta</taxon>
        <taxon>Magnoliopsida</taxon>
        <taxon>Amborellales</taxon>
        <taxon>Amborellaceae</taxon>
        <taxon>Amborella</taxon>
    </lineage>
</organism>
<gene>
    <name evidence="3" type="ORF">AMTR_s00059p00174680</name>
</gene>
<proteinExistence type="predicted"/>
<dbReference type="HOGENOM" id="CLU_035730_8_2_1"/>
<dbReference type="Proteomes" id="UP000017836">
    <property type="component" value="Unassembled WGS sequence"/>
</dbReference>
<protein>
    <recommendedName>
        <fullName evidence="2">SCP domain-containing protein</fullName>
    </recommendedName>
</protein>
<dbReference type="eggNOG" id="KOG3017">
    <property type="taxonomic scope" value="Eukaryota"/>
</dbReference>
<dbReference type="PRINTS" id="PR00837">
    <property type="entry name" value="V5TPXLIKE"/>
</dbReference>
<evidence type="ECO:0000313" key="4">
    <source>
        <dbReference type="Proteomes" id="UP000017836"/>
    </source>
</evidence>
<evidence type="ECO:0000259" key="2">
    <source>
        <dbReference type="SMART" id="SM00198"/>
    </source>
</evidence>
<keyword evidence="4" id="KW-1185">Reference proteome</keyword>
<evidence type="ECO:0000313" key="3">
    <source>
        <dbReference type="EMBL" id="ERN17630.1"/>
    </source>
</evidence>
<dbReference type="EMBL" id="KI392312">
    <property type="protein sequence ID" value="ERN17630.1"/>
    <property type="molecule type" value="Genomic_DNA"/>
</dbReference>
<keyword evidence="1" id="KW-0732">Signal</keyword>
<dbReference type="InterPro" id="IPR035940">
    <property type="entry name" value="CAP_sf"/>
</dbReference>
<feature type="signal peptide" evidence="1">
    <location>
        <begin position="1"/>
        <end position="22"/>
    </location>
</feature>
<evidence type="ECO:0000256" key="1">
    <source>
        <dbReference type="SAM" id="SignalP"/>
    </source>
</evidence>
<dbReference type="SUPFAM" id="SSF55797">
    <property type="entry name" value="PR-1-like"/>
    <property type="match status" value="1"/>
</dbReference>
<dbReference type="Gramene" id="ERN17630">
    <property type="protein sequence ID" value="ERN17630"/>
    <property type="gene ID" value="AMTR_s00059p00174680"/>
</dbReference>
<feature type="chain" id="PRO_5004658961" description="SCP domain-containing protein" evidence="1">
    <location>
        <begin position="23"/>
        <end position="178"/>
    </location>
</feature>
<dbReference type="InterPro" id="IPR014044">
    <property type="entry name" value="CAP_dom"/>
</dbReference>
<dbReference type="InterPro" id="IPR001283">
    <property type="entry name" value="CRISP-related"/>
</dbReference>
<dbReference type="AlphaFoldDB" id="U5D5Y3"/>
<feature type="domain" description="SCP" evidence="2">
    <location>
        <begin position="35"/>
        <end position="174"/>
    </location>
</feature>
<dbReference type="OMA" id="RYQRDKM"/>
<sequence>MASPLLSFSLLILLSLSTHGNARLILENSQSAPNITTTEFLEAHNGERDLFKDKGLKPLTWSQNLASDAGKFARFQRDKHGCGLVQSTAEKYGENQCWGSGRPMSPTEAVGSWIKEKAFYSFKNNTCQKEHECGVYTQLIWKSTAEVGCGQAFCKKGAVTLTICYYFPPGNMQGERPF</sequence>
<dbReference type="Gene3D" id="3.40.33.10">
    <property type="entry name" value="CAP"/>
    <property type="match status" value="1"/>
</dbReference>
<dbReference type="FunFam" id="3.40.33.10:FF:000004">
    <property type="entry name" value="CAP, cysteine-rich secretory protein, antigen 5"/>
    <property type="match status" value="1"/>
</dbReference>
<dbReference type="SMART" id="SM00198">
    <property type="entry name" value="SCP"/>
    <property type="match status" value="1"/>
</dbReference>
<reference evidence="4" key="1">
    <citation type="journal article" date="2013" name="Science">
        <title>The Amborella genome and the evolution of flowering plants.</title>
        <authorList>
            <consortium name="Amborella Genome Project"/>
        </authorList>
    </citation>
    <scope>NUCLEOTIDE SEQUENCE [LARGE SCALE GENOMIC DNA]</scope>
</reference>
<dbReference type="GO" id="GO:0005615">
    <property type="term" value="C:extracellular space"/>
    <property type="evidence" value="ECO:0000318"/>
    <property type="project" value="GO_Central"/>
</dbReference>
<accession>U5D5Y3</accession>
<dbReference type="Pfam" id="PF00188">
    <property type="entry name" value="CAP"/>
    <property type="match status" value="1"/>
</dbReference>
<name>U5D5Y3_AMBTC</name>